<feature type="region of interest" description="Disordered" evidence="8">
    <location>
        <begin position="289"/>
        <end position="315"/>
    </location>
</feature>
<name>A0A0B6X0X9_9BACT</name>
<dbReference type="InterPro" id="IPR013355">
    <property type="entry name" value="Pilus_4_PilQ"/>
</dbReference>
<dbReference type="Proteomes" id="UP000031518">
    <property type="component" value="Unassembled WGS sequence"/>
</dbReference>
<dbReference type="NCBIfam" id="TIGR02515">
    <property type="entry name" value="IV_pilus_PilQ"/>
    <property type="match status" value="1"/>
</dbReference>
<evidence type="ECO:0000256" key="6">
    <source>
        <dbReference type="RuleBase" id="RU004003"/>
    </source>
</evidence>
<dbReference type="GO" id="GO:0009279">
    <property type="term" value="C:cell outer membrane"/>
    <property type="evidence" value="ECO:0007669"/>
    <property type="project" value="UniProtKB-SubCell"/>
</dbReference>
<feature type="compositionally biased region" description="Polar residues" evidence="8">
    <location>
        <begin position="289"/>
        <end position="310"/>
    </location>
</feature>
<evidence type="ECO:0000256" key="8">
    <source>
        <dbReference type="SAM" id="MobiDB-lite"/>
    </source>
</evidence>
<feature type="region of interest" description="Disordered" evidence="8">
    <location>
        <begin position="526"/>
        <end position="594"/>
    </location>
</feature>
<keyword evidence="3" id="KW-0732">Signal</keyword>
<dbReference type="STRING" id="454194.PYK22_02223"/>
<reference evidence="11 12" key="2">
    <citation type="submission" date="2015-01" db="EMBL/GenBank/DDBJ databases">
        <title>Complete genome sequence of Pyrinomonas methylaliphatogenes type strain K22T.</title>
        <authorList>
            <person name="Lee K.C.Y."/>
            <person name="Power J.F."/>
            <person name="Dunfield P.F."/>
            <person name="Morgan X.C."/>
            <person name="Huttenhower C."/>
            <person name="Stott M.B."/>
        </authorList>
    </citation>
    <scope>NUCLEOTIDE SEQUENCE [LARGE SCALE GENOMIC DNA]</scope>
    <source>
        <strain evidence="11 12">K22</strain>
    </source>
</reference>
<evidence type="ECO:0000256" key="1">
    <source>
        <dbReference type="ARBA" id="ARBA00004370"/>
    </source>
</evidence>
<evidence type="ECO:0000256" key="4">
    <source>
        <dbReference type="ARBA" id="ARBA00023136"/>
    </source>
</evidence>
<keyword evidence="4" id="KW-0472">Membrane</keyword>
<dbReference type="InterPro" id="IPR004846">
    <property type="entry name" value="T2SS/T3SS_dom"/>
</dbReference>
<evidence type="ECO:0000256" key="7">
    <source>
        <dbReference type="RuleBase" id="RU004004"/>
    </source>
</evidence>
<dbReference type="EMBL" id="CBXV010000007">
    <property type="protein sequence ID" value="CDM66209.1"/>
    <property type="molecule type" value="Genomic_DNA"/>
</dbReference>
<dbReference type="Gene3D" id="3.30.1370.120">
    <property type="match status" value="1"/>
</dbReference>
<organism evidence="11 12">
    <name type="scientific">Pyrinomonas methylaliphatogenes</name>
    <dbReference type="NCBI Taxonomy" id="454194"/>
    <lineage>
        <taxon>Bacteria</taxon>
        <taxon>Pseudomonadati</taxon>
        <taxon>Acidobacteriota</taxon>
        <taxon>Blastocatellia</taxon>
        <taxon>Blastocatellales</taxon>
        <taxon>Pyrinomonadaceae</taxon>
        <taxon>Pyrinomonas</taxon>
    </lineage>
</organism>
<dbReference type="Gene3D" id="3.30.1370.130">
    <property type="match status" value="1"/>
</dbReference>
<dbReference type="AlphaFoldDB" id="A0A0B6X0X9"/>
<evidence type="ECO:0000313" key="12">
    <source>
        <dbReference type="Proteomes" id="UP000031518"/>
    </source>
</evidence>
<dbReference type="InterPro" id="IPR038591">
    <property type="entry name" value="NolW-like_sf"/>
</dbReference>
<dbReference type="InterPro" id="IPR051808">
    <property type="entry name" value="Type_IV_pilus_biogenesis"/>
</dbReference>
<feature type="domain" description="NolW-like" evidence="10">
    <location>
        <begin position="205"/>
        <end position="253"/>
    </location>
</feature>
<comment type="subcellular location">
    <subcellularLocation>
        <location evidence="7">Cell outer membrane</location>
    </subcellularLocation>
    <subcellularLocation>
        <location evidence="1">Membrane</location>
    </subcellularLocation>
</comment>
<sequence length="594" mass="62010">MNENRTQLSSLTPKGPLVLLLIYALIVSNGALYAQVRVERGASQSATPQTQGQRYGQPGFVGEPINLNVVNADIRDILNYITEQYGVNFVIDKSVGAVPVTVNVTDVPWNIALDAILRANRLGIEINGNILRVATQETLAAEAATQEKIREAQLDAAPLVTEFIRLNYARAVGTLGQAAGAAGGFVGGSVSGPSFSGAGGADQGILPIIQRRLSRRGSIEVDGRSNTLIVTDVKENIEAIRQLVSLLDQPEPQVEIEVRIVIASRNFSRDLGVQLAAVALNNSRGAGGSFSTLPAPQSSQGGQTGNQAQLNRFGIPSGIGPQPANSLGALGASTVIGLTTGAIGTAQITALLTAAEQKGQAKIVATPRVTTLNNRPAQIESGSQIPVVTPQGGAAIGGALVFTTTFVSVPLRLSVTPQITDAGTVVLRIVAEKNSVNLTFTNATGTPGIDTQRMQTEVLVPDGGTTVVGGVLDDTETENQSRTPGLSSIPVLGNLFKRRATTRTTNEILFFITPRIYRPDYQGRPMAVQPATGTRSVTIPQPVPLGNPPTNTPVPTAQPSLPTPGVPQLVLPVPTGPVEAQPTARPESSTSPRP</sequence>
<evidence type="ECO:0000259" key="9">
    <source>
        <dbReference type="Pfam" id="PF00263"/>
    </source>
</evidence>
<feature type="compositionally biased region" description="Pro residues" evidence="8">
    <location>
        <begin position="541"/>
        <end position="552"/>
    </location>
</feature>
<accession>A0A0B6X0X9</accession>
<dbReference type="InterPro" id="IPR001775">
    <property type="entry name" value="GspD/PilQ"/>
</dbReference>
<evidence type="ECO:0000313" key="11">
    <source>
        <dbReference type="EMBL" id="CDM66209.1"/>
    </source>
</evidence>
<reference evidence="11 12" key="1">
    <citation type="submission" date="2013-12" db="EMBL/GenBank/DDBJ databases">
        <authorList>
            <person name="Stott M."/>
        </authorList>
    </citation>
    <scope>NUCLEOTIDE SEQUENCE [LARGE SCALE GENOMIC DNA]</scope>
    <source>
        <strain evidence="11 12">K22</strain>
    </source>
</reference>
<evidence type="ECO:0000256" key="5">
    <source>
        <dbReference type="ARBA" id="ARBA00023237"/>
    </source>
</evidence>
<dbReference type="PRINTS" id="PR00811">
    <property type="entry name" value="BCTERIALGSPD"/>
</dbReference>
<comment type="similarity">
    <text evidence="6">Belongs to the bacterial secretin family.</text>
</comment>
<keyword evidence="2 7" id="KW-0813">Transport</keyword>
<dbReference type="PANTHER" id="PTHR30604">
    <property type="entry name" value="PROTEIN TRANSPORT PROTEIN HOFQ"/>
    <property type="match status" value="1"/>
</dbReference>
<keyword evidence="5" id="KW-0998">Cell outer membrane</keyword>
<dbReference type="RefSeq" id="WP_041977192.1">
    <property type="nucleotide sequence ID" value="NZ_CBXV010000007.1"/>
</dbReference>
<proteinExistence type="inferred from homology"/>
<dbReference type="InterPro" id="IPR005644">
    <property type="entry name" value="NolW-like"/>
</dbReference>
<dbReference type="Pfam" id="PF00263">
    <property type="entry name" value="Secretin"/>
    <property type="match status" value="1"/>
</dbReference>
<keyword evidence="12" id="KW-1185">Reference proteome</keyword>
<dbReference type="PANTHER" id="PTHR30604:SF1">
    <property type="entry name" value="DNA UTILIZATION PROTEIN HOFQ"/>
    <property type="match status" value="1"/>
</dbReference>
<feature type="domain" description="Type II/III secretion system secretin-like" evidence="9">
    <location>
        <begin position="354"/>
        <end position="517"/>
    </location>
</feature>
<gene>
    <name evidence="11" type="ORF">PYK22_02223</name>
</gene>
<evidence type="ECO:0000256" key="2">
    <source>
        <dbReference type="ARBA" id="ARBA00022448"/>
    </source>
</evidence>
<evidence type="ECO:0000259" key="10">
    <source>
        <dbReference type="Pfam" id="PF03958"/>
    </source>
</evidence>
<protein>
    <submittedName>
        <fullName evidence="11">Type IV pilus secretin PilQ/competence protein</fullName>
    </submittedName>
</protein>
<dbReference type="Pfam" id="PF03958">
    <property type="entry name" value="Secretin_N"/>
    <property type="match status" value="1"/>
</dbReference>
<dbReference type="OrthoDB" id="9779724at2"/>
<evidence type="ECO:0000256" key="3">
    <source>
        <dbReference type="ARBA" id="ARBA00022729"/>
    </source>
</evidence>
<dbReference type="GO" id="GO:0009306">
    <property type="term" value="P:protein secretion"/>
    <property type="evidence" value="ECO:0007669"/>
    <property type="project" value="InterPro"/>
</dbReference>